<dbReference type="PROSITE" id="PS50989">
    <property type="entry name" value="COA_CT_CTER"/>
    <property type="match status" value="1"/>
</dbReference>
<dbReference type="PROSITE" id="PS00188">
    <property type="entry name" value="BIOTIN"/>
    <property type="match status" value="1"/>
</dbReference>
<keyword evidence="4" id="KW-0436">Ligase</keyword>
<evidence type="ECO:0000256" key="2">
    <source>
        <dbReference type="ARBA" id="ARBA00004956"/>
    </source>
</evidence>
<comment type="cofactor">
    <cofactor evidence="1">
        <name>biotin</name>
        <dbReference type="ChEBI" id="CHEBI:57586"/>
    </cofactor>
</comment>
<feature type="region of interest" description="Disordered" evidence="10">
    <location>
        <begin position="589"/>
        <end position="610"/>
    </location>
</feature>
<dbReference type="GO" id="GO:2001295">
    <property type="term" value="P:malonyl-CoA biosynthetic process"/>
    <property type="evidence" value="ECO:0007669"/>
    <property type="project" value="UniProtKB-UniPathway"/>
</dbReference>
<dbReference type="PROSITE" id="PS50975">
    <property type="entry name" value="ATP_GRASP"/>
    <property type="match status" value="1"/>
</dbReference>
<dbReference type="InterPro" id="IPR000089">
    <property type="entry name" value="Biotin_lipoyl"/>
</dbReference>
<dbReference type="InterPro" id="IPR001882">
    <property type="entry name" value="Biotin_BS"/>
</dbReference>
<dbReference type="UniPathway" id="UPA00655">
    <property type="reaction ID" value="UER00711"/>
</dbReference>
<evidence type="ECO:0000259" key="15">
    <source>
        <dbReference type="PROSITE" id="PS50989"/>
    </source>
</evidence>
<keyword evidence="6 9" id="KW-0067">ATP-binding</keyword>
<dbReference type="SUPFAM" id="SSF51230">
    <property type="entry name" value="Single hybrid motif"/>
    <property type="match status" value="1"/>
</dbReference>
<gene>
    <name evidence="16" type="ORF">DES49_1501</name>
</gene>
<dbReference type="Pfam" id="PF02785">
    <property type="entry name" value="Biotin_carb_C"/>
    <property type="match status" value="1"/>
</dbReference>
<dbReference type="InterPro" id="IPR011764">
    <property type="entry name" value="Biotin_carboxylation_dom"/>
</dbReference>
<dbReference type="InterPro" id="IPR011763">
    <property type="entry name" value="COA_CT_C"/>
</dbReference>
<evidence type="ECO:0000256" key="7">
    <source>
        <dbReference type="ARBA" id="ARBA00023267"/>
    </source>
</evidence>
<dbReference type="Pfam" id="PF00364">
    <property type="entry name" value="Biotin_lipoyl"/>
    <property type="match status" value="1"/>
</dbReference>
<evidence type="ECO:0000259" key="14">
    <source>
        <dbReference type="PROSITE" id="PS50980"/>
    </source>
</evidence>
<dbReference type="SUPFAM" id="SSF52440">
    <property type="entry name" value="PreATP-grasp domain"/>
    <property type="match status" value="1"/>
</dbReference>
<organism evidence="16 17">
    <name type="scientific">Halospina denitrificans</name>
    <dbReference type="NCBI Taxonomy" id="332522"/>
    <lineage>
        <taxon>Bacteria</taxon>
        <taxon>Pseudomonadati</taxon>
        <taxon>Pseudomonadota</taxon>
        <taxon>Gammaproteobacteria</taxon>
        <taxon>Halospina</taxon>
    </lineage>
</organism>
<dbReference type="InterPro" id="IPR005479">
    <property type="entry name" value="CPAse_ATP-bd"/>
</dbReference>
<feature type="domain" description="Biotin carboxylation" evidence="13">
    <location>
        <begin position="4"/>
        <end position="455"/>
    </location>
</feature>
<evidence type="ECO:0000259" key="11">
    <source>
        <dbReference type="PROSITE" id="PS50968"/>
    </source>
</evidence>
<evidence type="ECO:0000256" key="1">
    <source>
        <dbReference type="ARBA" id="ARBA00001953"/>
    </source>
</evidence>
<evidence type="ECO:0000256" key="5">
    <source>
        <dbReference type="ARBA" id="ARBA00022741"/>
    </source>
</evidence>
<dbReference type="PANTHER" id="PTHR48095:SF5">
    <property type="entry name" value="BLL7292 PROTEIN"/>
    <property type="match status" value="1"/>
</dbReference>
<dbReference type="SUPFAM" id="SSF56059">
    <property type="entry name" value="Glutathione synthetase ATP-binding domain-like"/>
    <property type="match status" value="1"/>
</dbReference>
<dbReference type="EMBL" id="SOAX01000003">
    <property type="protein sequence ID" value="TDT41418.1"/>
    <property type="molecule type" value="Genomic_DNA"/>
</dbReference>
<feature type="domain" description="CoA carboxyltransferase C-terminal" evidence="15">
    <location>
        <begin position="835"/>
        <end position="1076"/>
    </location>
</feature>
<dbReference type="PROSITE" id="PS50968">
    <property type="entry name" value="BIOTINYL_LIPOYL"/>
    <property type="match status" value="1"/>
</dbReference>
<evidence type="ECO:0000256" key="8">
    <source>
        <dbReference type="ARBA" id="ARBA00023268"/>
    </source>
</evidence>
<dbReference type="InterPro" id="IPR029045">
    <property type="entry name" value="ClpP/crotonase-like_dom_sf"/>
</dbReference>
<accession>A0A4V3EQD1</accession>
<dbReference type="InterPro" id="IPR005481">
    <property type="entry name" value="BC-like_N"/>
</dbReference>
<dbReference type="Pfam" id="PF02786">
    <property type="entry name" value="CPSase_L_D2"/>
    <property type="match status" value="1"/>
</dbReference>
<reference evidence="16 17" key="1">
    <citation type="submission" date="2019-03" db="EMBL/GenBank/DDBJ databases">
        <title>Genomic Encyclopedia of Type Strains, Phase IV (KMG-IV): sequencing the most valuable type-strain genomes for metagenomic binning, comparative biology and taxonomic classification.</title>
        <authorList>
            <person name="Goeker M."/>
        </authorList>
    </citation>
    <scope>NUCLEOTIDE SEQUENCE [LARGE SCALE GENOMIC DNA]</scope>
    <source>
        <strain evidence="16 17">DSM 15505</strain>
    </source>
</reference>
<proteinExistence type="predicted"/>
<dbReference type="Gene3D" id="2.40.50.100">
    <property type="match status" value="1"/>
</dbReference>
<dbReference type="EC" id="6.4.1.2" evidence="3"/>
<comment type="caution">
    <text evidence="16">The sequence shown here is derived from an EMBL/GenBank/DDBJ whole genome shotgun (WGS) entry which is preliminary data.</text>
</comment>
<evidence type="ECO:0000259" key="13">
    <source>
        <dbReference type="PROSITE" id="PS50979"/>
    </source>
</evidence>
<dbReference type="SUPFAM" id="SSF51246">
    <property type="entry name" value="Rudiment single hybrid motif"/>
    <property type="match status" value="1"/>
</dbReference>
<evidence type="ECO:0000256" key="3">
    <source>
        <dbReference type="ARBA" id="ARBA00013058"/>
    </source>
</evidence>
<dbReference type="InterPro" id="IPR011761">
    <property type="entry name" value="ATP-grasp"/>
</dbReference>
<dbReference type="OrthoDB" id="9803706at2"/>
<dbReference type="AlphaFoldDB" id="A0A4V3EQD1"/>
<evidence type="ECO:0000313" key="16">
    <source>
        <dbReference type="EMBL" id="TDT41418.1"/>
    </source>
</evidence>
<dbReference type="SUPFAM" id="SSF52096">
    <property type="entry name" value="ClpP/crotonase"/>
    <property type="match status" value="2"/>
</dbReference>
<dbReference type="InterPro" id="IPR011053">
    <property type="entry name" value="Single_hybrid_motif"/>
</dbReference>
<dbReference type="GO" id="GO:0005524">
    <property type="term" value="F:ATP binding"/>
    <property type="evidence" value="ECO:0007669"/>
    <property type="project" value="UniProtKB-UniRule"/>
</dbReference>
<dbReference type="InterPro" id="IPR011054">
    <property type="entry name" value="Rudment_hybrid_motif"/>
</dbReference>
<keyword evidence="5 9" id="KW-0547">Nucleotide-binding</keyword>
<dbReference type="GO" id="GO:0003989">
    <property type="term" value="F:acetyl-CoA carboxylase activity"/>
    <property type="evidence" value="ECO:0007669"/>
    <property type="project" value="UniProtKB-EC"/>
</dbReference>
<dbReference type="InterPro" id="IPR005482">
    <property type="entry name" value="Biotin_COase_C"/>
</dbReference>
<dbReference type="GO" id="GO:0046872">
    <property type="term" value="F:metal ion binding"/>
    <property type="evidence" value="ECO:0007669"/>
    <property type="project" value="InterPro"/>
</dbReference>
<dbReference type="PROSITE" id="PS00867">
    <property type="entry name" value="CPSASE_2"/>
    <property type="match status" value="1"/>
</dbReference>
<dbReference type="InterPro" id="IPR034733">
    <property type="entry name" value="AcCoA_carboxyl_beta"/>
</dbReference>
<evidence type="ECO:0000256" key="4">
    <source>
        <dbReference type="ARBA" id="ARBA00022598"/>
    </source>
</evidence>
<dbReference type="CDD" id="cd06850">
    <property type="entry name" value="biotinyl_domain"/>
    <property type="match status" value="1"/>
</dbReference>
<evidence type="ECO:0000256" key="10">
    <source>
        <dbReference type="SAM" id="MobiDB-lite"/>
    </source>
</evidence>
<dbReference type="Gene3D" id="3.90.226.10">
    <property type="entry name" value="2-enoyl-CoA Hydratase, Chain A, domain 1"/>
    <property type="match status" value="2"/>
</dbReference>
<evidence type="ECO:0000259" key="12">
    <source>
        <dbReference type="PROSITE" id="PS50975"/>
    </source>
</evidence>
<dbReference type="PANTHER" id="PTHR48095">
    <property type="entry name" value="PYRUVATE CARBOXYLASE SUBUNIT A"/>
    <property type="match status" value="1"/>
</dbReference>
<dbReference type="Pfam" id="PF00289">
    <property type="entry name" value="Biotin_carb_N"/>
    <property type="match status" value="1"/>
</dbReference>
<dbReference type="InterPro" id="IPR016185">
    <property type="entry name" value="PreATP-grasp_dom_sf"/>
</dbReference>
<dbReference type="SMART" id="SM00878">
    <property type="entry name" value="Biotin_carb_C"/>
    <property type="match status" value="1"/>
</dbReference>
<dbReference type="Proteomes" id="UP000295830">
    <property type="component" value="Unassembled WGS sequence"/>
</dbReference>
<dbReference type="PROSITE" id="PS50979">
    <property type="entry name" value="BC"/>
    <property type="match status" value="1"/>
</dbReference>
<keyword evidence="7" id="KW-0092">Biotin</keyword>
<dbReference type="PROSITE" id="PS50980">
    <property type="entry name" value="COA_CT_NTER"/>
    <property type="match status" value="1"/>
</dbReference>
<feature type="domain" description="Lipoyl-binding" evidence="11">
    <location>
        <begin position="481"/>
        <end position="557"/>
    </location>
</feature>
<feature type="domain" description="ATP-grasp" evidence="12">
    <location>
        <begin position="122"/>
        <end position="322"/>
    </location>
</feature>
<comment type="pathway">
    <text evidence="2">Lipid metabolism; malonyl-CoA biosynthesis; malonyl-CoA from acetyl-CoA: step 1/1.</text>
</comment>
<sequence length="1093" mass="117515">MSRSLERLLIANRGEIAIRIARSADEQGVQTLAVYSLDDAESRHRFTADDAAMLDGTGAAAYQDIDGIIRIALDAGCDAIHPGYGFLSENPELARQCEQNGLIFVGPRPEVLEVFGDKTLSRELAQRCSVPLVPGTPVLASVAEASEFMQTLEPPATIMIKAIAGGGGRGMRVVQDSSELQEAVTQAQREARAAFGDDRIYAERYLVGARHIEVQIAGDGSGDAVFLGDRDCSIQRQRQKLVEIAPAPFLTADTRDAMADAAIRMASEVLFRGVATFEFLIDSERPKQFYFLECNPRIQVEHTVTEEVTGLDLVRLQLHLAVSRKLDDSGIMPPPSPQGFAVQSRVNLESIEPTGETRPGTGRITAYDPPGGPAVRVDDAGYAGFTVPPGYDTLIAKVIARGPDLNAALKRNYRALCEFRLEGVPHNLKLLCNIVRRLRQQDVPLGTDYVENHLPELVHQHEWQQVRFPPDQAEAKPSDDSASAPVDANAILSPCSGRVAAVYKVVGDSVQPGESLAVIEAMKMEFPVSAAATGLVQAIMVGEDTMVHEGDPIMALEAVGLNEAAPETEESVDLEAIRDDLAEVLERHETTRDRHRSSAVEKRHQQGHQTARENLSQLLDDGSFLEYGALALAAQRRRRPFNELLERSPADGLVAGTGTVNAGSFGSDRARCLALAYDYTVFAGTQGVMNHKKTDRLLKLAREWSMPVVLFAEGGGGRPGDTDYSGVSGLDVPTFSTMAALSGTVPLVSVVTGRCFAGNAALAGCTDVIIATRTATLGMAGPAMIEGGGLGRFRPEEVGPVDVQAPNGVIDIVTESDAEAVETARQYLGYFQGDLSDWEVTDQRHLRHRIPESRVRIYDVRALIQDLADQGTVLELRTAFAPAMITALIRIGGKPFGLMANNPAVLGGAINASAADKAARFMQLCGAFGIPLVSLCDTPGFMVGPEAEKEATVRHVSRLFVTAAGLQVPVFTIVLRKGYGLGAQAMAGGNLHAPVFTAAWPTGEFGAMGLEGAVRLGYAEELAAVEDPTERQALFDQMVSRAYEEGKALNTASYLEIDAVIDPADTRHWILQGLMSCGDSGRTPSRPAFIDTW</sequence>
<feature type="region of interest" description="Disordered" evidence="10">
    <location>
        <begin position="352"/>
        <end position="371"/>
    </location>
</feature>
<feature type="domain" description="CoA carboxyltransferase N-terminal" evidence="14">
    <location>
        <begin position="574"/>
        <end position="843"/>
    </location>
</feature>
<evidence type="ECO:0000256" key="9">
    <source>
        <dbReference type="PROSITE-ProRule" id="PRU00409"/>
    </source>
</evidence>
<dbReference type="InterPro" id="IPR051602">
    <property type="entry name" value="ACC_Biotin_Carboxylase"/>
</dbReference>
<keyword evidence="8" id="KW-0511">Multifunctional enzyme</keyword>
<dbReference type="RefSeq" id="WP_133735786.1">
    <property type="nucleotide sequence ID" value="NZ_SOAX01000003.1"/>
</dbReference>
<dbReference type="InterPro" id="IPR011762">
    <property type="entry name" value="COA_CT_N"/>
</dbReference>
<evidence type="ECO:0000256" key="6">
    <source>
        <dbReference type="ARBA" id="ARBA00022840"/>
    </source>
</evidence>
<feature type="compositionally biased region" description="Basic and acidic residues" evidence="10">
    <location>
        <begin position="589"/>
        <end position="604"/>
    </location>
</feature>
<evidence type="ECO:0000313" key="17">
    <source>
        <dbReference type="Proteomes" id="UP000295830"/>
    </source>
</evidence>
<keyword evidence="17" id="KW-1185">Reference proteome</keyword>
<name>A0A4V3EQD1_9GAMM</name>
<dbReference type="Pfam" id="PF01039">
    <property type="entry name" value="Carboxyl_trans"/>
    <property type="match status" value="1"/>
</dbReference>
<protein>
    <recommendedName>
        <fullName evidence="3">acetyl-CoA carboxylase</fullName>
        <ecNumber evidence="3">6.4.1.2</ecNumber>
    </recommendedName>
</protein>
<dbReference type="Gene3D" id="3.30.470.20">
    <property type="entry name" value="ATP-grasp fold, B domain"/>
    <property type="match status" value="1"/>
</dbReference>